<evidence type="ECO:0000256" key="1">
    <source>
        <dbReference type="SAM" id="Phobius"/>
    </source>
</evidence>
<dbReference type="GeneID" id="67025772"/>
<feature type="transmembrane region" description="Helical" evidence="1">
    <location>
        <begin position="124"/>
        <end position="143"/>
    </location>
</feature>
<protein>
    <submittedName>
        <fullName evidence="3">DNA-directed RNA polymerase subunit beta</fullName>
    </submittedName>
</protein>
<dbReference type="InterPro" id="IPR045338">
    <property type="entry name" value="DUF6535"/>
</dbReference>
<dbReference type="Proteomes" id="UP000650533">
    <property type="component" value="Chromosome 3"/>
</dbReference>
<keyword evidence="1" id="KW-0472">Membrane</keyword>
<keyword evidence="1" id="KW-0812">Transmembrane</keyword>
<sequence length="203" mass="22665">MDDPWSERDECGAELTKDARVWKVYVKEADKSDTELVDGWNKSLDVILVFAALFSAVSTAFLIESSKMLKQDPNDVSAAALVVISQALVAFTSNSSVDLVSLGMPGQSSSSPFVPAHNAVLINTLWYLLLATSIATSFLAMLAKDWCRSFETGRSGHPWEQAQRRQRKWMMIEQCKMHELILVLPSLIHVSLSFFTFIELVFS</sequence>
<feature type="domain" description="DUF6535" evidence="2">
    <location>
        <begin position="22"/>
        <end position="196"/>
    </location>
</feature>
<dbReference type="AlphaFoldDB" id="A0A8H8SVW6"/>
<organism evidence="3 4">
    <name type="scientific">Rhizoctonia solani</name>
    <dbReference type="NCBI Taxonomy" id="456999"/>
    <lineage>
        <taxon>Eukaryota</taxon>
        <taxon>Fungi</taxon>
        <taxon>Dikarya</taxon>
        <taxon>Basidiomycota</taxon>
        <taxon>Agaricomycotina</taxon>
        <taxon>Agaricomycetes</taxon>
        <taxon>Cantharellales</taxon>
        <taxon>Ceratobasidiaceae</taxon>
        <taxon>Rhizoctonia</taxon>
    </lineage>
</organism>
<evidence type="ECO:0000313" key="3">
    <source>
        <dbReference type="EMBL" id="QRW18568.1"/>
    </source>
</evidence>
<keyword evidence="3" id="KW-0240">DNA-directed RNA polymerase</keyword>
<feature type="transmembrane region" description="Helical" evidence="1">
    <location>
        <begin position="180"/>
        <end position="202"/>
    </location>
</feature>
<feature type="transmembrane region" description="Helical" evidence="1">
    <location>
        <begin position="76"/>
        <end position="104"/>
    </location>
</feature>
<dbReference type="EMBL" id="CP059660">
    <property type="protein sequence ID" value="QRW18568.1"/>
    <property type="molecule type" value="Genomic_DNA"/>
</dbReference>
<keyword evidence="3" id="KW-0804">Transcription</keyword>
<evidence type="ECO:0000313" key="4">
    <source>
        <dbReference type="Proteomes" id="UP000650533"/>
    </source>
</evidence>
<keyword evidence="1" id="KW-1133">Transmembrane helix</keyword>
<dbReference type="Pfam" id="PF20153">
    <property type="entry name" value="DUF6535"/>
    <property type="match status" value="1"/>
</dbReference>
<accession>A0A8H8SVW6</accession>
<proteinExistence type="predicted"/>
<name>A0A8H8SVW6_9AGAM</name>
<dbReference type="KEGG" id="rsx:RhiXN_03492"/>
<feature type="transmembrane region" description="Helical" evidence="1">
    <location>
        <begin position="46"/>
        <end position="64"/>
    </location>
</feature>
<evidence type="ECO:0000259" key="2">
    <source>
        <dbReference type="Pfam" id="PF20153"/>
    </source>
</evidence>
<reference evidence="3" key="1">
    <citation type="submission" date="2020-05" db="EMBL/GenBank/DDBJ databases">
        <title>Evolutionary and genomic comparisons of hybrid uninucleate and nonhybrid Rhizoctonia fungi.</title>
        <authorList>
            <person name="Li C."/>
            <person name="Chen X."/>
        </authorList>
    </citation>
    <scope>NUCLEOTIDE SEQUENCE</scope>
    <source>
        <strain evidence="3">AG-1 IA</strain>
    </source>
</reference>
<dbReference type="GO" id="GO:0000428">
    <property type="term" value="C:DNA-directed RNA polymerase complex"/>
    <property type="evidence" value="ECO:0007669"/>
    <property type="project" value="UniProtKB-KW"/>
</dbReference>
<dbReference type="RefSeq" id="XP_043178805.1">
    <property type="nucleotide sequence ID" value="XM_043323309.1"/>
</dbReference>
<gene>
    <name evidence="3" type="ORF">RhiXN_03492</name>
</gene>